<dbReference type="SUPFAM" id="SSF55729">
    <property type="entry name" value="Acyl-CoA N-acyltransferases (Nat)"/>
    <property type="match status" value="2"/>
</dbReference>
<dbReference type="InterPro" id="IPR016181">
    <property type="entry name" value="Acyl_CoA_acyltransferase"/>
</dbReference>
<organism evidence="4 5">
    <name type="scientific">Eiseniibacteriota bacterium</name>
    <dbReference type="NCBI Taxonomy" id="2212470"/>
    <lineage>
        <taxon>Bacteria</taxon>
        <taxon>Candidatus Eiseniibacteriota</taxon>
    </lineage>
</organism>
<evidence type="ECO:0000313" key="4">
    <source>
        <dbReference type="EMBL" id="TMQ67033.1"/>
    </source>
</evidence>
<gene>
    <name evidence="4" type="ORF">E6K79_00970</name>
</gene>
<evidence type="ECO:0000313" key="5">
    <source>
        <dbReference type="Proteomes" id="UP000317691"/>
    </source>
</evidence>
<dbReference type="AlphaFoldDB" id="A0A538TTS8"/>
<comment type="caution">
    <text evidence="4">The sequence shown here is derived from an EMBL/GenBank/DDBJ whole genome shotgun (WGS) entry which is preliminary data.</text>
</comment>
<accession>A0A538TTS8</accession>
<dbReference type="EMBL" id="VBOZ01000005">
    <property type="protein sequence ID" value="TMQ67033.1"/>
    <property type="molecule type" value="Genomic_DNA"/>
</dbReference>
<dbReference type="InterPro" id="IPR000182">
    <property type="entry name" value="GNAT_dom"/>
</dbReference>
<keyword evidence="2" id="KW-0012">Acyltransferase</keyword>
<dbReference type="Pfam" id="PF00583">
    <property type="entry name" value="Acetyltransf_1"/>
    <property type="match status" value="2"/>
</dbReference>
<evidence type="ECO:0000259" key="3">
    <source>
        <dbReference type="PROSITE" id="PS51186"/>
    </source>
</evidence>
<reference evidence="4 5" key="1">
    <citation type="journal article" date="2019" name="Nat. Microbiol.">
        <title>Mediterranean grassland soil C-N compound turnover is dependent on rainfall and depth, and is mediated by genomically divergent microorganisms.</title>
        <authorList>
            <person name="Diamond S."/>
            <person name="Andeer P.F."/>
            <person name="Li Z."/>
            <person name="Crits-Christoph A."/>
            <person name="Burstein D."/>
            <person name="Anantharaman K."/>
            <person name="Lane K.R."/>
            <person name="Thomas B.C."/>
            <person name="Pan C."/>
            <person name="Northen T.R."/>
            <person name="Banfield J.F."/>
        </authorList>
    </citation>
    <scope>NUCLEOTIDE SEQUENCE [LARGE SCALE GENOMIC DNA]</scope>
    <source>
        <strain evidence="4">WS_9</strain>
    </source>
</reference>
<dbReference type="CDD" id="cd04301">
    <property type="entry name" value="NAT_SF"/>
    <property type="match status" value="1"/>
</dbReference>
<sequence length="317" mass="35605">MNELPPGFLLRRPELADAEGIVALLVAGDIADLGRPDSTLEDLLADWTHPRFDRSRDTWIVVAPDRAIVGYAWAWDRVPHVDVQADVHVLPEHRGKGIEPVLLDLLEGRGREHAAVAPAEAGVHLAIFAKPGGALAALLASRGYVRVRTYLRMTIELKAGYPAAGAPPGIEIRRFRQGIDERPVHELIEDSFSDHFRFAREPHDEWVSRRVLHPEFDPELWFVAWDGEEPVGAVLPYVFGDLGWVRELGVKRRARGRGIGKALLLETFRAFELRRLNRVSLGVDAENATGATRLYESVGMREEERHDLYHLTLRGAR</sequence>
<dbReference type="PROSITE" id="PS51186">
    <property type="entry name" value="GNAT"/>
    <property type="match status" value="2"/>
</dbReference>
<dbReference type="Gene3D" id="3.40.630.30">
    <property type="match status" value="1"/>
</dbReference>
<name>A0A538TTS8_UNCEI</name>
<dbReference type="GO" id="GO:0016747">
    <property type="term" value="F:acyltransferase activity, transferring groups other than amino-acyl groups"/>
    <property type="evidence" value="ECO:0007669"/>
    <property type="project" value="InterPro"/>
</dbReference>
<keyword evidence="1 4" id="KW-0808">Transferase</keyword>
<protein>
    <submittedName>
        <fullName evidence="4">GNAT family N-acetyltransferase</fullName>
    </submittedName>
</protein>
<dbReference type="PANTHER" id="PTHR43877">
    <property type="entry name" value="AMINOALKYLPHOSPHONATE N-ACETYLTRANSFERASE-RELATED-RELATED"/>
    <property type="match status" value="1"/>
</dbReference>
<evidence type="ECO:0000256" key="2">
    <source>
        <dbReference type="ARBA" id="ARBA00023315"/>
    </source>
</evidence>
<feature type="domain" description="N-acetyltransferase" evidence="3">
    <location>
        <begin position="170"/>
        <end position="317"/>
    </location>
</feature>
<evidence type="ECO:0000256" key="1">
    <source>
        <dbReference type="ARBA" id="ARBA00022679"/>
    </source>
</evidence>
<dbReference type="InterPro" id="IPR050832">
    <property type="entry name" value="Bact_Acetyltransf"/>
</dbReference>
<dbReference type="Proteomes" id="UP000317691">
    <property type="component" value="Unassembled WGS sequence"/>
</dbReference>
<feature type="domain" description="N-acetyltransferase" evidence="3">
    <location>
        <begin position="8"/>
        <end position="158"/>
    </location>
</feature>
<proteinExistence type="predicted"/>